<comment type="similarity">
    <text evidence="2">Belongs to the acyltransferase 3 family.</text>
</comment>
<keyword evidence="4 7" id="KW-0812">Transmembrane</keyword>
<dbReference type="EMBL" id="QZDT01000001">
    <property type="protein sequence ID" value="NBJ91270.1"/>
    <property type="molecule type" value="Genomic_DNA"/>
</dbReference>
<accession>A0A9X5GQP3</accession>
<dbReference type="Pfam" id="PF01757">
    <property type="entry name" value="Acyl_transf_3"/>
    <property type="match status" value="1"/>
</dbReference>
<evidence type="ECO:0000256" key="3">
    <source>
        <dbReference type="ARBA" id="ARBA00022475"/>
    </source>
</evidence>
<dbReference type="OrthoDB" id="9816377at2"/>
<evidence type="ECO:0000256" key="4">
    <source>
        <dbReference type="ARBA" id="ARBA00022692"/>
    </source>
</evidence>
<feature type="transmembrane region" description="Helical" evidence="7">
    <location>
        <begin position="185"/>
        <end position="203"/>
    </location>
</feature>
<evidence type="ECO:0000313" key="10">
    <source>
        <dbReference type="Proteomes" id="UP001154420"/>
    </source>
</evidence>
<keyword evidence="10" id="KW-1185">Reference proteome</keyword>
<dbReference type="Proteomes" id="UP001154420">
    <property type="component" value="Unassembled WGS sequence"/>
</dbReference>
<feature type="transmembrane region" description="Helical" evidence="7">
    <location>
        <begin position="12"/>
        <end position="28"/>
    </location>
</feature>
<evidence type="ECO:0000313" key="9">
    <source>
        <dbReference type="EMBL" id="NBJ91270.1"/>
    </source>
</evidence>
<comment type="subcellular location">
    <subcellularLocation>
        <location evidence="1">Cell membrane</location>
        <topology evidence="1">Multi-pass membrane protein</topology>
    </subcellularLocation>
</comment>
<keyword evidence="5 7" id="KW-1133">Transmembrane helix</keyword>
<evidence type="ECO:0000256" key="5">
    <source>
        <dbReference type="ARBA" id="ARBA00022989"/>
    </source>
</evidence>
<dbReference type="AlphaFoldDB" id="A0A9X5GQP3"/>
<name>A0A9X5GQP3_9FIRM</name>
<feature type="transmembrane region" description="Helical" evidence="7">
    <location>
        <begin position="246"/>
        <end position="265"/>
    </location>
</feature>
<organism evidence="9 10">
    <name type="scientific">Parablautia muri</name>
    <dbReference type="NCBI Taxonomy" id="2320879"/>
    <lineage>
        <taxon>Bacteria</taxon>
        <taxon>Bacillati</taxon>
        <taxon>Bacillota</taxon>
        <taxon>Clostridia</taxon>
        <taxon>Lachnospirales</taxon>
        <taxon>Lachnospiraceae</taxon>
        <taxon>Parablautia</taxon>
    </lineage>
</organism>
<dbReference type="PANTHER" id="PTHR40074">
    <property type="entry name" value="O-ACETYLTRANSFERASE WECH"/>
    <property type="match status" value="1"/>
</dbReference>
<keyword evidence="3" id="KW-1003">Cell membrane</keyword>
<keyword evidence="6 7" id="KW-0472">Membrane</keyword>
<evidence type="ECO:0000256" key="6">
    <source>
        <dbReference type="ARBA" id="ARBA00023136"/>
    </source>
</evidence>
<dbReference type="GO" id="GO:0016413">
    <property type="term" value="F:O-acetyltransferase activity"/>
    <property type="evidence" value="ECO:0007669"/>
    <property type="project" value="TreeGrafter"/>
</dbReference>
<protein>
    <submittedName>
        <fullName evidence="9">Acyltransferase</fullName>
    </submittedName>
</protein>
<dbReference type="InterPro" id="IPR002656">
    <property type="entry name" value="Acyl_transf_3_dom"/>
</dbReference>
<feature type="domain" description="Acyltransferase 3" evidence="8">
    <location>
        <begin position="9"/>
        <end position="337"/>
    </location>
</feature>
<dbReference type="GO" id="GO:0005886">
    <property type="term" value="C:plasma membrane"/>
    <property type="evidence" value="ECO:0007669"/>
    <property type="project" value="UniProtKB-SubCell"/>
</dbReference>
<feature type="transmembrane region" description="Helical" evidence="7">
    <location>
        <begin position="82"/>
        <end position="106"/>
    </location>
</feature>
<evidence type="ECO:0000256" key="7">
    <source>
        <dbReference type="SAM" id="Phobius"/>
    </source>
</evidence>
<evidence type="ECO:0000256" key="1">
    <source>
        <dbReference type="ARBA" id="ARBA00004651"/>
    </source>
</evidence>
<gene>
    <name evidence="9" type="ORF">D5281_01395</name>
</gene>
<dbReference type="PANTHER" id="PTHR40074:SF2">
    <property type="entry name" value="O-ACETYLTRANSFERASE WECH"/>
    <property type="match status" value="1"/>
</dbReference>
<dbReference type="GO" id="GO:0009246">
    <property type="term" value="P:enterobacterial common antigen biosynthetic process"/>
    <property type="evidence" value="ECO:0007669"/>
    <property type="project" value="TreeGrafter"/>
</dbReference>
<feature type="transmembrane region" description="Helical" evidence="7">
    <location>
        <begin position="210"/>
        <end position="231"/>
    </location>
</feature>
<reference evidence="9" key="1">
    <citation type="submission" date="2018-09" db="EMBL/GenBank/DDBJ databases">
        <title>Murine metabolic-syndrome-specific gut microbial biobank.</title>
        <authorList>
            <person name="Liu C."/>
        </authorList>
    </citation>
    <scope>NUCLEOTIDE SEQUENCE</scope>
    <source>
        <strain evidence="9">D42-62</strain>
    </source>
</reference>
<evidence type="ECO:0000259" key="8">
    <source>
        <dbReference type="Pfam" id="PF01757"/>
    </source>
</evidence>
<proteinExistence type="inferred from homology"/>
<evidence type="ECO:0000256" key="2">
    <source>
        <dbReference type="ARBA" id="ARBA00007400"/>
    </source>
</evidence>
<feature type="transmembrane region" description="Helical" evidence="7">
    <location>
        <begin position="48"/>
        <end position="70"/>
    </location>
</feature>
<comment type="caution">
    <text evidence="9">The sequence shown here is derived from an EMBL/GenBank/DDBJ whole genome shotgun (WGS) entry which is preliminary data.</text>
</comment>
<feature type="transmembrane region" description="Helical" evidence="7">
    <location>
        <begin position="126"/>
        <end position="146"/>
    </location>
</feature>
<feature type="transmembrane region" description="Helical" evidence="7">
    <location>
        <begin position="158"/>
        <end position="179"/>
    </location>
</feature>
<keyword evidence="9" id="KW-0808">Transferase</keyword>
<feature type="transmembrane region" description="Helical" evidence="7">
    <location>
        <begin position="317"/>
        <end position="341"/>
    </location>
</feature>
<dbReference type="RefSeq" id="WP_160558346.1">
    <property type="nucleotide sequence ID" value="NZ_QZDT01000001.1"/>
</dbReference>
<sequence>MAERKRMANYELLRIVAMVMVVILHFLSRSDNLIALDMPLDSVRVLGTLLESFCLVAVNTYLFISGYFSVKSTFKISRAAGFLCQIWFYTLLILFVCKVMGISTVVDSKGIYGLIEYLFPIETEHYWFAASYFMLYLLTPVLGAAVKNMSKKQMEVTLGGLLILFSVIKSISPVVFAFDRYGYDLPWFICVYLLAAYLGRYGFPFLEKKGWLVYVGSCFIGFLMNLSMWFLSQRWDSFRYYFTVPFHYNFIFCLSGAVGLFYGFSKIRIREGTWAEMIRRLGSLSFGIYLLHEHIDLRYLWYDFIKEVINPQGNKGIFYFFWELICCVLLLFVAGIVIDWLRSSLFARVGKRFYETKPGRWLKKVDGCFAVSNGKEG</sequence>
<keyword evidence="9" id="KW-0012">Acyltransferase</keyword>